<dbReference type="AlphaFoldDB" id="A0A2H9YNW7"/>
<feature type="transmembrane region" description="Helical" evidence="1">
    <location>
        <begin position="18"/>
        <end position="37"/>
    </location>
</feature>
<organism evidence="2 3">
    <name type="scientific">Acinetobacter pseudolwoffii</name>
    <dbReference type="NCBI Taxonomy" id="2053287"/>
    <lineage>
        <taxon>Bacteria</taxon>
        <taxon>Pseudomonadati</taxon>
        <taxon>Pseudomonadota</taxon>
        <taxon>Gammaproteobacteria</taxon>
        <taxon>Moraxellales</taxon>
        <taxon>Moraxellaceae</taxon>
        <taxon>Acinetobacter</taxon>
    </lineage>
</organism>
<comment type="caution">
    <text evidence="2">The sequence shown here is derived from an EMBL/GenBank/DDBJ whole genome shotgun (WGS) entry which is preliminary data.</text>
</comment>
<gene>
    <name evidence="2" type="ORF">CWI32_13890</name>
</gene>
<keyword evidence="1" id="KW-1133">Transmembrane helix</keyword>
<evidence type="ECO:0000256" key="1">
    <source>
        <dbReference type="SAM" id="Phobius"/>
    </source>
</evidence>
<accession>A0A2H9YNW7</accession>
<reference evidence="2 3" key="1">
    <citation type="submission" date="2017-11" db="EMBL/GenBank/DDBJ databases">
        <title>Revising the taxonomy of the Acinetobacter lwoffii group: the description of Acinetobacter pseudolwoffii sp. nov. and emended description of Acinetobacter lwoffii.</title>
        <authorList>
            <person name="Nemec A."/>
            <person name="Radolfova-Krizova L."/>
        </authorList>
    </citation>
    <scope>NUCLEOTIDE SEQUENCE [LARGE SCALE GENOMIC DNA]</scope>
    <source>
        <strain evidence="2 3">ANC 5044</strain>
    </source>
</reference>
<evidence type="ECO:0000313" key="3">
    <source>
        <dbReference type="Proteomes" id="UP000243446"/>
    </source>
</evidence>
<dbReference type="Proteomes" id="UP000243446">
    <property type="component" value="Unassembled WGS sequence"/>
</dbReference>
<dbReference type="EMBL" id="PHRG01000012">
    <property type="protein sequence ID" value="PJO74342.1"/>
    <property type="molecule type" value="Genomic_DNA"/>
</dbReference>
<name>A0A2H9YNW7_9GAMM</name>
<keyword evidence="1" id="KW-0812">Transmembrane</keyword>
<proteinExistence type="predicted"/>
<protein>
    <submittedName>
        <fullName evidence="2">Uncharacterized protein</fullName>
    </submittedName>
</protein>
<keyword evidence="1" id="KW-0472">Membrane</keyword>
<sequence length="79" mass="9448">MLGKSDFNKAKAWESANLIFFFAFNLIHTLSIYIFYLKMNKKILIWFDQRKRYPYDNYITAKSVIGRGNPHLNVLKSHF</sequence>
<evidence type="ECO:0000313" key="2">
    <source>
        <dbReference type="EMBL" id="PJO74342.1"/>
    </source>
</evidence>